<dbReference type="Proteomes" id="UP001221898">
    <property type="component" value="Unassembled WGS sequence"/>
</dbReference>
<gene>
    <name evidence="2" type="ORF">AAFF_G00394640</name>
</gene>
<proteinExistence type="predicted"/>
<evidence type="ECO:0000256" key="1">
    <source>
        <dbReference type="SAM" id="SignalP"/>
    </source>
</evidence>
<accession>A0AAD7WL47</accession>
<reference evidence="2" key="1">
    <citation type="journal article" date="2023" name="Science">
        <title>Genome structures resolve the early diversification of teleost fishes.</title>
        <authorList>
            <person name="Parey E."/>
            <person name="Louis A."/>
            <person name="Montfort J."/>
            <person name="Bouchez O."/>
            <person name="Roques C."/>
            <person name="Iampietro C."/>
            <person name="Lluch J."/>
            <person name="Castinel A."/>
            <person name="Donnadieu C."/>
            <person name="Desvignes T."/>
            <person name="Floi Bucao C."/>
            <person name="Jouanno E."/>
            <person name="Wen M."/>
            <person name="Mejri S."/>
            <person name="Dirks R."/>
            <person name="Jansen H."/>
            <person name="Henkel C."/>
            <person name="Chen W.J."/>
            <person name="Zahm M."/>
            <person name="Cabau C."/>
            <person name="Klopp C."/>
            <person name="Thompson A.W."/>
            <person name="Robinson-Rechavi M."/>
            <person name="Braasch I."/>
            <person name="Lecointre G."/>
            <person name="Bobe J."/>
            <person name="Postlethwait J.H."/>
            <person name="Berthelot C."/>
            <person name="Roest Crollius H."/>
            <person name="Guiguen Y."/>
        </authorList>
    </citation>
    <scope>NUCLEOTIDE SEQUENCE</scope>
    <source>
        <strain evidence="2">NC1722</strain>
    </source>
</reference>
<evidence type="ECO:0000313" key="2">
    <source>
        <dbReference type="EMBL" id="KAJ8400695.1"/>
    </source>
</evidence>
<feature type="signal peptide" evidence="1">
    <location>
        <begin position="1"/>
        <end position="24"/>
    </location>
</feature>
<keyword evidence="3" id="KW-1185">Reference proteome</keyword>
<dbReference type="AlphaFoldDB" id="A0AAD7WL47"/>
<dbReference type="EMBL" id="JAINUG010000075">
    <property type="protein sequence ID" value="KAJ8400695.1"/>
    <property type="molecule type" value="Genomic_DNA"/>
</dbReference>
<feature type="chain" id="PRO_5042236061" description="Secreted protein" evidence="1">
    <location>
        <begin position="25"/>
        <end position="207"/>
    </location>
</feature>
<keyword evidence="1" id="KW-0732">Signal</keyword>
<sequence length="207" mass="22270">MPFLTSLLFLLFVLLSALRHRAECGGSGSSLPRTTSRTGVPRDHVTTVAWGQEADERRGGVSGPAFTSLYHSIRLNSRVTRPAALREAVTFSSSCDGESAELTSAPLLLLPLWSPPWPMSILPPPPPTAYGPQGGAPVPVQGAPGETLVHGQIFRPVPFQTPCGRESLPAAQSPRRLWSCQKKQAFVPPFTYADVFGVRGRGKACRK</sequence>
<comment type="caution">
    <text evidence="2">The sequence shown here is derived from an EMBL/GenBank/DDBJ whole genome shotgun (WGS) entry which is preliminary data.</text>
</comment>
<evidence type="ECO:0008006" key="4">
    <source>
        <dbReference type="Google" id="ProtNLM"/>
    </source>
</evidence>
<protein>
    <recommendedName>
        <fullName evidence="4">Secreted protein</fullName>
    </recommendedName>
</protein>
<organism evidence="2 3">
    <name type="scientific">Aldrovandia affinis</name>
    <dbReference type="NCBI Taxonomy" id="143900"/>
    <lineage>
        <taxon>Eukaryota</taxon>
        <taxon>Metazoa</taxon>
        <taxon>Chordata</taxon>
        <taxon>Craniata</taxon>
        <taxon>Vertebrata</taxon>
        <taxon>Euteleostomi</taxon>
        <taxon>Actinopterygii</taxon>
        <taxon>Neopterygii</taxon>
        <taxon>Teleostei</taxon>
        <taxon>Notacanthiformes</taxon>
        <taxon>Halosauridae</taxon>
        <taxon>Aldrovandia</taxon>
    </lineage>
</organism>
<evidence type="ECO:0000313" key="3">
    <source>
        <dbReference type="Proteomes" id="UP001221898"/>
    </source>
</evidence>
<name>A0AAD7WL47_9TELE</name>